<keyword evidence="8" id="KW-1185">Reference proteome</keyword>
<comment type="similarity">
    <text evidence="1 5">Belongs to the transferase hexapeptide repeat family.</text>
</comment>
<dbReference type="EC" id="2.3.1.-" evidence="5"/>
<name>A0A0R1KV97_9LACO</name>
<keyword evidence="2 5" id="KW-0808">Transferase</keyword>
<evidence type="ECO:0000256" key="3">
    <source>
        <dbReference type="ARBA" id="ARBA00022737"/>
    </source>
</evidence>
<dbReference type="OrthoDB" id="9812571at2"/>
<dbReference type="SMART" id="SM01266">
    <property type="entry name" value="Mac"/>
    <property type="match status" value="1"/>
</dbReference>
<evidence type="ECO:0000256" key="5">
    <source>
        <dbReference type="RuleBase" id="RU367021"/>
    </source>
</evidence>
<dbReference type="AlphaFoldDB" id="A0A0R1KV97"/>
<dbReference type="PROSITE" id="PS00101">
    <property type="entry name" value="HEXAPEP_TRANSFERASES"/>
    <property type="match status" value="1"/>
</dbReference>
<gene>
    <name evidence="7" type="ORF">FD17_GL000819</name>
</gene>
<dbReference type="Gene3D" id="2.160.10.10">
    <property type="entry name" value="Hexapeptide repeat proteins"/>
    <property type="match status" value="1"/>
</dbReference>
<accession>A0A0R1KV97</accession>
<organism evidence="7 8">
    <name type="scientific">Lentilactobacillus sunkii DSM 19904</name>
    <dbReference type="NCBI Taxonomy" id="1423808"/>
    <lineage>
        <taxon>Bacteria</taxon>
        <taxon>Bacillati</taxon>
        <taxon>Bacillota</taxon>
        <taxon>Bacilli</taxon>
        <taxon>Lactobacillales</taxon>
        <taxon>Lactobacillaceae</taxon>
        <taxon>Lentilactobacillus</taxon>
    </lineage>
</organism>
<dbReference type="PATRIC" id="fig|1423808.3.peg.822"/>
<comment type="caution">
    <text evidence="7">The sequence shown here is derived from an EMBL/GenBank/DDBJ whole genome shotgun (WGS) entry which is preliminary data.</text>
</comment>
<dbReference type="EMBL" id="AZEA01000016">
    <property type="protein sequence ID" value="KRK87758.1"/>
    <property type="molecule type" value="Genomic_DNA"/>
</dbReference>
<keyword evidence="4 5" id="KW-0012">Acyltransferase</keyword>
<evidence type="ECO:0000259" key="6">
    <source>
        <dbReference type="SMART" id="SM01266"/>
    </source>
</evidence>
<evidence type="ECO:0000256" key="1">
    <source>
        <dbReference type="ARBA" id="ARBA00007274"/>
    </source>
</evidence>
<sequence>MDENERMLSGKLTNPRDPELLKRQRLAHRLTKMYNDTFDDETEKRTEVLKQLLPNSSERIYLQGPIFVDYGTHIKIGDRFYGNTNITFLDSGMITIGDNVLLGPNVSLVTPMHPLRYEDRNFSAHNDLPGKEYTKPITIEDNCWLASNVTVVGGVTIGHGSVIGAGSVVTHDIPANSLAVGNPCRVLRKITDQDDIRLKKELF</sequence>
<reference evidence="7 8" key="1">
    <citation type="journal article" date="2015" name="Genome Announc.">
        <title>Expanding the biotechnology potential of lactobacilli through comparative genomics of 213 strains and associated genera.</title>
        <authorList>
            <person name="Sun Z."/>
            <person name="Harris H.M."/>
            <person name="McCann A."/>
            <person name="Guo C."/>
            <person name="Argimon S."/>
            <person name="Zhang W."/>
            <person name="Yang X."/>
            <person name="Jeffery I.B."/>
            <person name="Cooney J.C."/>
            <person name="Kagawa T.F."/>
            <person name="Liu W."/>
            <person name="Song Y."/>
            <person name="Salvetti E."/>
            <person name="Wrobel A."/>
            <person name="Rasinkangas P."/>
            <person name="Parkhill J."/>
            <person name="Rea M.C."/>
            <person name="O'Sullivan O."/>
            <person name="Ritari J."/>
            <person name="Douillard F.P."/>
            <person name="Paul Ross R."/>
            <person name="Yang R."/>
            <person name="Briner A.E."/>
            <person name="Felis G.E."/>
            <person name="de Vos W.M."/>
            <person name="Barrangou R."/>
            <person name="Klaenhammer T.R."/>
            <person name="Caufield P.W."/>
            <person name="Cui Y."/>
            <person name="Zhang H."/>
            <person name="O'Toole P.W."/>
        </authorList>
    </citation>
    <scope>NUCLEOTIDE SEQUENCE [LARGE SCALE GENOMIC DNA]</scope>
    <source>
        <strain evidence="7 8">DSM 19904</strain>
    </source>
</reference>
<proteinExistence type="inferred from homology"/>
<dbReference type="InterPro" id="IPR001451">
    <property type="entry name" value="Hexapep"/>
</dbReference>
<evidence type="ECO:0000313" key="8">
    <source>
        <dbReference type="Proteomes" id="UP000051581"/>
    </source>
</evidence>
<dbReference type="FunFam" id="2.160.10.10:FF:000025">
    <property type="entry name" value="Hexapeptide-repeat containing-acetyltransferase"/>
    <property type="match status" value="1"/>
</dbReference>
<dbReference type="Pfam" id="PF12464">
    <property type="entry name" value="Mac"/>
    <property type="match status" value="1"/>
</dbReference>
<dbReference type="GO" id="GO:0008870">
    <property type="term" value="F:galactoside O-acetyltransferase activity"/>
    <property type="evidence" value="ECO:0007669"/>
    <property type="project" value="TreeGrafter"/>
</dbReference>
<dbReference type="Pfam" id="PF00132">
    <property type="entry name" value="Hexapep"/>
    <property type="match status" value="1"/>
</dbReference>
<evidence type="ECO:0000256" key="4">
    <source>
        <dbReference type="ARBA" id="ARBA00023315"/>
    </source>
</evidence>
<dbReference type="PANTHER" id="PTHR43017:SF1">
    <property type="entry name" value="ACETYLTRANSFERASE YJL218W-RELATED"/>
    <property type="match status" value="1"/>
</dbReference>
<evidence type="ECO:0000313" key="7">
    <source>
        <dbReference type="EMBL" id="KRK87758.1"/>
    </source>
</evidence>
<feature type="domain" description="Maltose/galactoside acetyltransferase" evidence="6">
    <location>
        <begin position="4"/>
        <end position="58"/>
    </location>
</feature>
<dbReference type="SUPFAM" id="SSF51161">
    <property type="entry name" value="Trimeric LpxA-like enzymes"/>
    <property type="match status" value="1"/>
</dbReference>
<protein>
    <recommendedName>
        <fullName evidence="5">Acetyltransferase</fullName>
        <ecNumber evidence="5">2.3.1.-</ecNumber>
    </recommendedName>
</protein>
<dbReference type="CDD" id="cd03357">
    <property type="entry name" value="LbH_MAT_GAT"/>
    <property type="match status" value="1"/>
</dbReference>
<dbReference type="RefSeq" id="WP_057825868.1">
    <property type="nucleotide sequence ID" value="NZ_AZEA01000016.1"/>
</dbReference>
<dbReference type="InterPro" id="IPR011004">
    <property type="entry name" value="Trimer_LpxA-like_sf"/>
</dbReference>
<evidence type="ECO:0000256" key="2">
    <source>
        <dbReference type="ARBA" id="ARBA00022679"/>
    </source>
</evidence>
<dbReference type="PANTHER" id="PTHR43017">
    <property type="entry name" value="GALACTOSIDE O-ACETYLTRANSFERASE"/>
    <property type="match status" value="1"/>
</dbReference>
<dbReference type="InterPro" id="IPR024688">
    <property type="entry name" value="Mac_dom"/>
</dbReference>
<keyword evidence="3" id="KW-0677">Repeat</keyword>
<dbReference type="Proteomes" id="UP000051581">
    <property type="component" value="Unassembled WGS sequence"/>
</dbReference>
<dbReference type="InterPro" id="IPR039369">
    <property type="entry name" value="LacA-like"/>
</dbReference>
<dbReference type="InterPro" id="IPR018357">
    <property type="entry name" value="Hexapep_transf_CS"/>
</dbReference>